<feature type="coiled-coil region" evidence="1">
    <location>
        <begin position="248"/>
        <end position="315"/>
    </location>
</feature>
<evidence type="ECO:0000313" key="3">
    <source>
        <dbReference type="EMBL" id="BAI81879.1"/>
    </source>
</evidence>
<dbReference type="PANTHER" id="PTHR12124:SF47">
    <property type="entry name" value="EXOSOME COMPONENT 10"/>
    <property type="match status" value="1"/>
</dbReference>
<dbReference type="PANTHER" id="PTHR12124">
    <property type="entry name" value="POLYMYOSITIS/SCLERODERMA AUTOANTIGEN-RELATED"/>
    <property type="match status" value="1"/>
</dbReference>
<protein>
    <recommendedName>
        <fullName evidence="2">3'-5' exonuclease domain-containing protein</fullName>
    </recommendedName>
</protein>
<feature type="domain" description="3'-5' exonuclease" evidence="2">
    <location>
        <begin position="131"/>
        <end position="255"/>
    </location>
</feature>
<keyword evidence="4" id="KW-1185">Reference proteome</keyword>
<dbReference type="EMBL" id="AP011530">
    <property type="protein sequence ID" value="BAI81879.1"/>
    <property type="molecule type" value="Genomic_DNA"/>
</dbReference>
<accession>D3PF87</accession>
<gene>
    <name evidence="3" type="ordered locus">DEFDS_P259</name>
</gene>
<dbReference type="GO" id="GO:0003727">
    <property type="term" value="F:single-stranded RNA binding"/>
    <property type="evidence" value="ECO:0007669"/>
    <property type="project" value="TreeGrafter"/>
</dbReference>
<dbReference type="eggNOG" id="COG0349">
    <property type="taxonomic scope" value="Bacteria"/>
</dbReference>
<dbReference type="KEGG" id="ddf:DEFDS_P259"/>
<organism evidence="3 4">
    <name type="scientific">Deferribacter desulfuricans (strain DSM 14783 / JCM 11476 / NBRC 101012 / SSM1)</name>
    <dbReference type="NCBI Taxonomy" id="639282"/>
    <lineage>
        <taxon>Bacteria</taxon>
        <taxon>Pseudomonadati</taxon>
        <taxon>Deferribacterota</taxon>
        <taxon>Deferribacteres</taxon>
        <taxon>Deferribacterales</taxon>
        <taxon>Deferribacteraceae</taxon>
        <taxon>Deferribacter</taxon>
    </lineage>
</organism>
<dbReference type="SUPFAM" id="SSF53098">
    <property type="entry name" value="Ribonuclease H-like"/>
    <property type="match status" value="1"/>
</dbReference>
<dbReference type="InterPro" id="IPR036397">
    <property type="entry name" value="RNaseH_sf"/>
</dbReference>
<dbReference type="Pfam" id="PF01612">
    <property type="entry name" value="DNA_pol_A_exo1"/>
    <property type="match status" value="1"/>
</dbReference>
<dbReference type="InterPro" id="IPR012337">
    <property type="entry name" value="RNaseH-like_sf"/>
</dbReference>
<dbReference type="GO" id="GO:0000467">
    <property type="term" value="P:exonucleolytic trimming to generate mature 3'-end of 5.8S rRNA from tricistronic rRNA transcript (SSU-rRNA, 5.8S rRNA, LSU-rRNA)"/>
    <property type="evidence" value="ECO:0007669"/>
    <property type="project" value="InterPro"/>
</dbReference>
<dbReference type="OrthoDB" id="144122at2"/>
<dbReference type="Gene3D" id="3.30.420.10">
    <property type="entry name" value="Ribonuclease H-like superfamily/Ribonuclease H"/>
    <property type="match status" value="1"/>
</dbReference>
<dbReference type="RefSeq" id="WP_013009091.1">
    <property type="nucleotide sequence ID" value="NC_013940.1"/>
</dbReference>
<sequence length="420" mass="49986">MLTKTFKLTFADETYKVHYGLLDDIDYVTTIINELKGKDNSLIFMDLETTFGDNNENIIVLNKAKELDNKPILMQLKLPKSDKVFLVDFTRYFNYCTEQQQQQLIKFLQQYSIDTDNIEKKLLYTKGNFYNFRKLLDLFIKQNNQLVFHNGISFDIRVLYDFYSIFHKDFSDLLSYIKDNLLIDTMKIYKDKLQEPGEKKSNLKYLVKKYINYDLDKTYQKYDWTIRPIDKNALVYAAFDVIFLEKIYDKMMEEIKIKNEQRNQAVNNMDLKEMLMQHRMITEQINNLIEQIKPLEEQQKQIEKQIQDYMEVNQTEEVDTDFAVVTYKKTLRSKRIVDINNLVSKYINSKEQIDMLMKEVNLSLKKVEEFIKQNVLPEDVLQDQDVIKKVIEESASPKLKIKFKEPEPSADSNAESLTIL</sequence>
<keyword evidence="3" id="KW-0614">Plasmid</keyword>
<evidence type="ECO:0000256" key="1">
    <source>
        <dbReference type="SAM" id="Coils"/>
    </source>
</evidence>
<dbReference type="GO" id="GO:0071044">
    <property type="term" value="P:histone mRNA catabolic process"/>
    <property type="evidence" value="ECO:0007669"/>
    <property type="project" value="TreeGrafter"/>
</dbReference>
<dbReference type="InterPro" id="IPR002562">
    <property type="entry name" value="3'-5'_exonuclease_dom"/>
</dbReference>
<evidence type="ECO:0000313" key="4">
    <source>
        <dbReference type="Proteomes" id="UP000001520"/>
    </source>
</evidence>
<reference evidence="3 4" key="1">
    <citation type="journal article" date="2010" name="DNA Res.">
        <title>Bacterial lifestyle in a deep-sea hydrothermal vent chimney revealed by the genome sequence of the thermophilic bacterium Deferribacter desulfuricans SSM1.</title>
        <authorList>
            <person name="Takaki Y."/>
            <person name="Shimamura S."/>
            <person name="Nakagawa S."/>
            <person name="Fukuhara Y."/>
            <person name="Horikawa H."/>
            <person name="Ankai A."/>
            <person name="Harada T."/>
            <person name="Hosoyama A."/>
            <person name="Oguchi A."/>
            <person name="Fukui S."/>
            <person name="Fujita N."/>
            <person name="Takami H."/>
            <person name="Takai K."/>
        </authorList>
    </citation>
    <scope>NUCLEOTIDE SEQUENCE [LARGE SCALE GENOMIC DNA]</scope>
    <source>
        <strain evidence="4">DSM 14783 / JCM 11476 / NBRC 101012 / SSM1</strain>
        <plasmid evidence="4">Plasmid megaplasmid pDF308</plasmid>
    </source>
</reference>
<dbReference type="GO" id="GO:0071051">
    <property type="term" value="P:poly(A)-dependent snoRNA 3'-end processing"/>
    <property type="evidence" value="ECO:0007669"/>
    <property type="project" value="TreeGrafter"/>
</dbReference>
<keyword evidence="1" id="KW-0175">Coiled coil</keyword>
<dbReference type="GO" id="GO:0000175">
    <property type="term" value="F:3'-5'-RNA exonuclease activity"/>
    <property type="evidence" value="ECO:0007669"/>
    <property type="project" value="InterPro"/>
</dbReference>
<dbReference type="InterPro" id="IPR045092">
    <property type="entry name" value="Rrp6-like"/>
</dbReference>
<proteinExistence type="predicted"/>
<geneLocation type="plasmid" evidence="3 4">
    <name>megaplasmid pDF308</name>
</geneLocation>
<dbReference type="Proteomes" id="UP000001520">
    <property type="component" value="Plasmid megaplasmid pDF308"/>
</dbReference>
<name>D3PF87_DEFDS</name>
<dbReference type="AlphaFoldDB" id="D3PF87"/>
<dbReference type="HOGENOM" id="CLU_653318_0_0_0"/>
<evidence type="ECO:0000259" key="2">
    <source>
        <dbReference type="Pfam" id="PF01612"/>
    </source>
</evidence>